<feature type="transmembrane region" description="Helical" evidence="7">
    <location>
        <begin position="268"/>
        <end position="284"/>
    </location>
</feature>
<feature type="transmembrane region" description="Helical" evidence="7">
    <location>
        <begin position="209"/>
        <end position="226"/>
    </location>
</feature>
<evidence type="ECO:0000256" key="3">
    <source>
        <dbReference type="ARBA" id="ARBA00022475"/>
    </source>
</evidence>
<dbReference type="PATRIC" id="fig|1302.21.peg.2124"/>
<evidence type="ECO:0000256" key="1">
    <source>
        <dbReference type="ARBA" id="ARBA00004651"/>
    </source>
</evidence>
<evidence type="ECO:0000256" key="7">
    <source>
        <dbReference type="SAM" id="Phobius"/>
    </source>
</evidence>
<evidence type="ECO:0000313" key="10">
    <source>
        <dbReference type="Proteomes" id="UP000070096"/>
    </source>
</evidence>
<dbReference type="Proteomes" id="UP000070096">
    <property type="component" value="Unassembled WGS sequence"/>
</dbReference>
<dbReference type="InterPro" id="IPR002656">
    <property type="entry name" value="Acyl_transf_3_dom"/>
</dbReference>
<dbReference type="Pfam" id="PF01757">
    <property type="entry name" value="Acyl_transf_3"/>
    <property type="match status" value="1"/>
</dbReference>
<comment type="caution">
    <text evidence="9">The sequence shown here is derived from an EMBL/GenBank/DDBJ whole genome shotgun (WGS) entry which is preliminary data.</text>
</comment>
<feature type="transmembrane region" description="Helical" evidence="7">
    <location>
        <begin position="148"/>
        <end position="167"/>
    </location>
</feature>
<organism evidence="9 10">
    <name type="scientific">Streptococcus gordonii</name>
    <dbReference type="NCBI Taxonomy" id="1302"/>
    <lineage>
        <taxon>Bacteria</taxon>
        <taxon>Bacillati</taxon>
        <taxon>Bacillota</taxon>
        <taxon>Bacilli</taxon>
        <taxon>Lactobacillales</taxon>
        <taxon>Streptococcaceae</taxon>
        <taxon>Streptococcus</taxon>
    </lineage>
</organism>
<comment type="subcellular location">
    <subcellularLocation>
        <location evidence="1">Cell membrane</location>
        <topology evidence="1">Multi-pass membrane protein</topology>
    </subcellularLocation>
</comment>
<dbReference type="GO" id="GO:0016413">
    <property type="term" value="F:O-acetyltransferase activity"/>
    <property type="evidence" value="ECO:0007669"/>
    <property type="project" value="TreeGrafter"/>
</dbReference>
<evidence type="ECO:0000256" key="6">
    <source>
        <dbReference type="ARBA" id="ARBA00023136"/>
    </source>
</evidence>
<proteinExistence type="inferred from homology"/>
<feature type="transmembrane region" description="Helical" evidence="7">
    <location>
        <begin position="173"/>
        <end position="189"/>
    </location>
</feature>
<keyword evidence="5 7" id="KW-1133">Transmembrane helix</keyword>
<protein>
    <submittedName>
        <fullName evidence="9">Transmembrane protein</fullName>
    </submittedName>
</protein>
<feature type="transmembrane region" description="Helical" evidence="7">
    <location>
        <begin position="32"/>
        <end position="56"/>
    </location>
</feature>
<dbReference type="AlphaFoldDB" id="A0A139MZ27"/>
<keyword evidence="6 7" id="KW-0472">Membrane</keyword>
<evidence type="ECO:0000313" key="9">
    <source>
        <dbReference type="EMBL" id="KXT69035.1"/>
    </source>
</evidence>
<dbReference type="GO" id="GO:0005886">
    <property type="term" value="C:plasma membrane"/>
    <property type="evidence" value="ECO:0007669"/>
    <property type="project" value="UniProtKB-SubCell"/>
</dbReference>
<evidence type="ECO:0000256" key="2">
    <source>
        <dbReference type="ARBA" id="ARBA00007400"/>
    </source>
</evidence>
<feature type="transmembrane region" description="Helical" evidence="7">
    <location>
        <begin position="7"/>
        <end position="26"/>
    </location>
</feature>
<dbReference type="EMBL" id="LQRC01000253">
    <property type="protein sequence ID" value="KXT69035.1"/>
    <property type="molecule type" value="Genomic_DNA"/>
</dbReference>
<evidence type="ECO:0000256" key="5">
    <source>
        <dbReference type="ARBA" id="ARBA00022989"/>
    </source>
</evidence>
<sequence>MKTENTTLHAVKALACFSIVSLHFLLPGEFGVFYQIVARFAVPFFMMLSGYFSFNISREKVKYRLKQMLLLTIASLIFYSIVHFIDLVLSGELAEKIATIDLSDFANFFFFNSPRDLIGSAATPTWYLLAISYIYGLYLLFYKYFHRLTTFGLSLILLALAFCIEFNTNSTLYYRNFLFMGLPFFIMGMQFAKHRERILAYNLSSARKWAISLGIVGLILLEYGFMGTEHDLYPSSLLSSSAIFLYAIRNGTNIDVPILNNIAKRYATMIYIIHPFIIFIFRQLMPRNGIYSFGFFIILLLSYLLSMAFQKVVRPRIISLLPA</sequence>
<evidence type="ECO:0000256" key="4">
    <source>
        <dbReference type="ARBA" id="ARBA00022692"/>
    </source>
</evidence>
<feature type="transmembrane region" description="Helical" evidence="7">
    <location>
        <begin position="68"/>
        <end position="85"/>
    </location>
</feature>
<dbReference type="PANTHER" id="PTHR40074">
    <property type="entry name" value="O-ACETYLTRANSFERASE WECH"/>
    <property type="match status" value="1"/>
</dbReference>
<dbReference type="PANTHER" id="PTHR40074:SF2">
    <property type="entry name" value="O-ACETYLTRANSFERASE WECH"/>
    <property type="match status" value="1"/>
</dbReference>
<dbReference type="GO" id="GO:0009246">
    <property type="term" value="P:enterobacterial common antigen biosynthetic process"/>
    <property type="evidence" value="ECO:0007669"/>
    <property type="project" value="TreeGrafter"/>
</dbReference>
<feature type="transmembrane region" description="Helical" evidence="7">
    <location>
        <begin position="290"/>
        <end position="309"/>
    </location>
</feature>
<evidence type="ECO:0000259" key="8">
    <source>
        <dbReference type="Pfam" id="PF01757"/>
    </source>
</evidence>
<feature type="transmembrane region" description="Helical" evidence="7">
    <location>
        <begin position="117"/>
        <end position="141"/>
    </location>
</feature>
<feature type="domain" description="Acyltransferase 3" evidence="8">
    <location>
        <begin position="8"/>
        <end position="306"/>
    </location>
</feature>
<name>A0A139MZ27_STRGN</name>
<reference evidence="9 10" key="1">
    <citation type="submission" date="2016-01" db="EMBL/GenBank/DDBJ databases">
        <title>Highly variable Streptococcus oralis are common among viridans streptococci isolated from primates.</title>
        <authorList>
            <person name="Denapaite D."/>
            <person name="Rieger M."/>
            <person name="Koendgen S."/>
            <person name="Brueckner R."/>
            <person name="Ochigava I."/>
            <person name="Kappeler P."/>
            <person name="Maetz-Rensing K."/>
            <person name="Leendertz F."/>
            <person name="Hakenbeck R."/>
        </authorList>
    </citation>
    <scope>NUCLEOTIDE SEQUENCE [LARGE SCALE GENOMIC DNA]</scope>
    <source>
        <strain evidence="9 10">DD07</strain>
    </source>
</reference>
<keyword evidence="3" id="KW-1003">Cell membrane</keyword>
<keyword evidence="4 7" id="KW-0812">Transmembrane</keyword>
<gene>
    <name evidence="9" type="ORF">SGODD07_01919</name>
</gene>
<accession>A0A139MZ27</accession>
<comment type="similarity">
    <text evidence="2">Belongs to the acyltransferase 3 family.</text>
</comment>